<dbReference type="Proteomes" id="UP000291084">
    <property type="component" value="Chromosome 5"/>
</dbReference>
<reference evidence="1 2" key="1">
    <citation type="journal article" date="2015" name="Sci. Rep.">
        <title>The power of single molecule real-time sequencing technology in the de novo assembly of a eukaryotic genome.</title>
        <authorList>
            <person name="Sakai H."/>
            <person name="Naito K."/>
            <person name="Ogiso-Tanaka E."/>
            <person name="Takahashi Y."/>
            <person name="Iseki K."/>
            <person name="Muto C."/>
            <person name="Satou K."/>
            <person name="Teruya K."/>
            <person name="Shiroma A."/>
            <person name="Shimoji M."/>
            <person name="Hirano T."/>
            <person name="Itoh T."/>
            <person name="Kaga A."/>
            <person name="Tomooka N."/>
        </authorList>
    </citation>
    <scope>NUCLEOTIDE SEQUENCE [LARGE SCALE GENOMIC DNA]</scope>
    <source>
        <strain evidence="2">cv. Shumari</strain>
    </source>
</reference>
<gene>
    <name evidence="1" type="primary">Vigan.05G012100</name>
    <name evidence="1" type="ORF">VIGAN_05012100</name>
</gene>
<organism evidence="1 2">
    <name type="scientific">Vigna angularis var. angularis</name>
    <dbReference type="NCBI Taxonomy" id="157739"/>
    <lineage>
        <taxon>Eukaryota</taxon>
        <taxon>Viridiplantae</taxon>
        <taxon>Streptophyta</taxon>
        <taxon>Embryophyta</taxon>
        <taxon>Tracheophyta</taxon>
        <taxon>Spermatophyta</taxon>
        <taxon>Magnoliopsida</taxon>
        <taxon>eudicotyledons</taxon>
        <taxon>Gunneridae</taxon>
        <taxon>Pentapetalae</taxon>
        <taxon>rosids</taxon>
        <taxon>fabids</taxon>
        <taxon>Fabales</taxon>
        <taxon>Fabaceae</taxon>
        <taxon>Papilionoideae</taxon>
        <taxon>50 kb inversion clade</taxon>
        <taxon>NPAAA clade</taxon>
        <taxon>indigoferoid/millettioid clade</taxon>
        <taxon>Phaseoleae</taxon>
        <taxon>Vigna</taxon>
    </lineage>
</organism>
<proteinExistence type="predicted"/>
<accession>A0A0S3S1U8</accession>
<dbReference type="EMBL" id="AP015038">
    <property type="protein sequence ID" value="BAT86806.1"/>
    <property type="molecule type" value="Genomic_DNA"/>
</dbReference>
<sequence length="78" mass="8862">MTLLTRTIRPTPFTSSLTFMFMTSTVRAFFGNRYLRQSKKASLKSPRFGKSVRSSGYLTMLECTRQSVALIGVRMSKV</sequence>
<protein>
    <submittedName>
        <fullName evidence="1">Uncharacterized protein</fullName>
    </submittedName>
</protein>
<keyword evidence="2" id="KW-1185">Reference proteome</keyword>
<name>A0A0S3S1U8_PHAAN</name>
<evidence type="ECO:0000313" key="2">
    <source>
        <dbReference type="Proteomes" id="UP000291084"/>
    </source>
</evidence>
<dbReference type="AlphaFoldDB" id="A0A0S3S1U8"/>
<evidence type="ECO:0000313" key="1">
    <source>
        <dbReference type="EMBL" id="BAT86806.1"/>
    </source>
</evidence>